<feature type="region of interest" description="Disordered" evidence="1">
    <location>
        <begin position="146"/>
        <end position="167"/>
    </location>
</feature>
<organism evidence="2">
    <name type="scientific">Trypanosoma vivax (strain Y486)</name>
    <dbReference type="NCBI Taxonomy" id="1055687"/>
    <lineage>
        <taxon>Eukaryota</taxon>
        <taxon>Discoba</taxon>
        <taxon>Euglenozoa</taxon>
        <taxon>Kinetoplastea</taxon>
        <taxon>Metakinetoplastina</taxon>
        <taxon>Trypanosomatida</taxon>
        <taxon>Trypanosomatidae</taxon>
        <taxon>Trypanosoma</taxon>
        <taxon>Duttonella</taxon>
    </lineage>
</organism>
<feature type="compositionally biased region" description="Low complexity" evidence="1">
    <location>
        <begin position="152"/>
        <end position="167"/>
    </location>
</feature>
<gene>
    <name evidence="2" type="ORF">TVY486_0906410</name>
</gene>
<feature type="compositionally biased region" description="Basic and acidic residues" evidence="1">
    <location>
        <begin position="313"/>
        <end position="333"/>
    </location>
</feature>
<accession>G0U3G3</accession>
<dbReference type="EMBL" id="HE573025">
    <property type="protein sequence ID" value="CCC50820.1"/>
    <property type="molecule type" value="Genomic_DNA"/>
</dbReference>
<dbReference type="VEuPathDB" id="TriTrypDB:TvY486_0906410"/>
<protein>
    <submittedName>
        <fullName evidence="2">Uncharacterized protein</fullName>
    </submittedName>
</protein>
<name>G0U3G3_TRYVY</name>
<sequence>MNFAPVYRALLKGIHAAREFPHHLQDIRFILSYPLVHPVLHATQGSGEAQRLMNEPCVDSALIVRICCRDLRRAIQSTGRNNSGPHSGSLVAQQFIRMRELAWLKARLENITSEATTTLLKECHTVGSKLSDKDFLDDELFERTEPGCAPTSSGSNSQENSSAAVASAGAIGPRREMFVLRNTSSFPLIKEFLGSFSVSPRGAAEAAETSNEHLQSFVKQNIPRTVTSQNEDITLTVTVRPFDPNAAYKSGSDDCPFAQAHRYLMLNFLLEPYNDRACVDVVNSYFVRLDVASSELVEDVGYVHASHVLNLSQREEASESGDGGKARKSEGTKKRIIWHRSSPGSSQFELSFINLSDTPAVMKGQLHYIIRTENKKQGTSESTVRTISFGHILLFNGE</sequence>
<evidence type="ECO:0000256" key="1">
    <source>
        <dbReference type="SAM" id="MobiDB-lite"/>
    </source>
</evidence>
<dbReference type="OMA" id="EEVGYLH"/>
<evidence type="ECO:0000313" key="2">
    <source>
        <dbReference type="EMBL" id="CCC50820.1"/>
    </source>
</evidence>
<proteinExistence type="predicted"/>
<dbReference type="AlphaFoldDB" id="G0U3G3"/>
<feature type="region of interest" description="Disordered" evidence="1">
    <location>
        <begin position="313"/>
        <end position="334"/>
    </location>
</feature>
<reference evidence="2" key="1">
    <citation type="journal article" date="2012" name="Proc. Natl. Acad. Sci. U.S.A.">
        <title>Antigenic diversity is generated by distinct evolutionary mechanisms in African trypanosome species.</title>
        <authorList>
            <person name="Jackson A.P."/>
            <person name="Berry A."/>
            <person name="Aslett M."/>
            <person name="Allison H.C."/>
            <person name="Burton P."/>
            <person name="Vavrova-Anderson J."/>
            <person name="Brown R."/>
            <person name="Browne H."/>
            <person name="Corton N."/>
            <person name="Hauser H."/>
            <person name="Gamble J."/>
            <person name="Gilderthorp R."/>
            <person name="Marcello L."/>
            <person name="McQuillan J."/>
            <person name="Otto T.D."/>
            <person name="Quail M.A."/>
            <person name="Sanders M.J."/>
            <person name="van Tonder A."/>
            <person name="Ginger M.L."/>
            <person name="Field M.C."/>
            <person name="Barry J.D."/>
            <person name="Hertz-Fowler C."/>
            <person name="Berriman M."/>
        </authorList>
    </citation>
    <scope>NUCLEOTIDE SEQUENCE</scope>
    <source>
        <strain evidence="2">Y486</strain>
    </source>
</reference>